<dbReference type="AlphaFoldDB" id="A0A918EPB2"/>
<gene>
    <name evidence="1" type="ORF">GCM10010145_17600</name>
</gene>
<keyword evidence="2" id="KW-1185">Reference proteome</keyword>
<sequence>MAVRFGDQLATGLHAMAKALRVQAGALGVPAAAVDDFGGSEGQYEQIEKVAAHHGDYWGVLL</sequence>
<name>A0A918EPB2_9ACTN</name>
<proteinExistence type="predicted"/>
<reference evidence="1" key="1">
    <citation type="journal article" date="2014" name="Int. J. Syst. Evol. Microbiol.">
        <title>Complete genome sequence of Corynebacterium casei LMG S-19264T (=DSM 44701T), isolated from a smear-ripened cheese.</title>
        <authorList>
            <consortium name="US DOE Joint Genome Institute (JGI-PGF)"/>
            <person name="Walter F."/>
            <person name="Albersmeier A."/>
            <person name="Kalinowski J."/>
            <person name="Ruckert C."/>
        </authorList>
    </citation>
    <scope>NUCLEOTIDE SEQUENCE</scope>
    <source>
        <strain evidence="1">JCM 3131</strain>
    </source>
</reference>
<accession>A0A918EPB2</accession>
<organism evidence="1 2">
    <name type="scientific">Streptomyces ruber</name>
    <dbReference type="NCBI Taxonomy" id="83378"/>
    <lineage>
        <taxon>Bacteria</taxon>
        <taxon>Bacillati</taxon>
        <taxon>Actinomycetota</taxon>
        <taxon>Actinomycetes</taxon>
        <taxon>Kitasatosporales</taxon>
        <taxon>Streptomycetaceae</taxon>
        <taxon>Streptomyces</taxon>
    </lineage>
</organism>
<protein>
    <submittedName>
        <fullName evidence="1">Uncharacterized protein</fullName>
    </submittedName>
</protein>
<evidence type="ECO:0000313" key="1">
    <source>
        <dbReference type="EMBL" id="GGQ49228.1"/>
    </source>
</evidence>
<comment type="caution">
    <text evidence="1">The sequence shown here is derived from an EMBL/GenBank/DDBJ whole genome shotgun (WGS) entry which is preliminary data.</text>
</comment>
<reference evidence="1" key="2">
    <citation type="submission" date="2020-09" db="EMBL/GenBank/DDBJ databases">
        <authorList>
            <person name="Sun Q."/>
            <person name="Ohkuma M."/>
        </authorList>
    </citation>
    <scope>NUCLEOTIDE SEQUENCE</scope>
    <source>
        <strain evidence="1">JCM 3131</strain>
    </source>
</reference>
<dbReference type="RefSeq" id="WP_189216131.1">
    <property type="nucleotide sequence ID" value="NZ_BMQK01000003.1"/>
</dbReference>
<dbReference type="Proteomes" id="UP000620156">
    <property type="component" value="Unassembled WGS sequence"/>
</dbReference>
<dbReference type="EMBL" id="BMQK01000003">
    <property type="protein sequence ID" value="GGQ49228.1"/>
    <property type="molecule type" value="Genomic_DNA"/>
</dbReference>
<evidence type="ECO:0000313" key="2">
    <source>
        <dbReference type="Proteomes" id="UP000620156"/>
    </source>
</evidence>